<evidence type="ECO:0000313" key="2">
    <source>
        <dbReference type="Proteomes" id="UP001593940"/>
    </source>
</evidence>
<comment type="caution">
    <text evidence="1">The sequence shown here is derived from an EMBL/GenBank/DDBJ whole genome shotgun (WGS) entry which is preliminary data.</text>
</comment>
<dbReference type="RefSeq" id="WP_203275146.1">
    <property type="nucleotide sequence ID" value="NZ_JAFBID010000096.1"/>
</dbReference>
<proteinExistence type="predicted"/>
<name>A0ABV6YDT0_9HYPH</name>
<sequence>MSRLAKICCHQVVPQLDRRSVLTGIAGLITLAPLARAYAQDELPLANLVGPDGQASDLARSMTGQTVRVRGFLAPSLNGREFALSESSPGACQLCGTIHDPGAKITIRSASTEGVPPIFEPVLVEGQLAVTGPATTVVLLDAKTRTL</sequence>
<gene>
    <name evidence="1" type="ORF">ACETIH_22500</name>
</gene>
<evidence type="ECO:0000313" key="1">
    <source>
        <dbReference type="EMBL" id="MFC1459419.1"/>
    </source>
</evidence>
<protein>
    <submittedName>
        <fullName evidence="1">Uncharacterized protein</fullName>
    </submittedName>
</protein>
<dbReference type="EMBL" id="JBHOMY010000109">
    <property type="protein sequence ID" value="MFC1459419.1"/>
    <property type="molecule type" value="Genomic_DNA"/>
</dbReference>
<reference evidence="1 2" key="1">
    <citation type="submission" date="2024-09" db="EMBL/GenBank/DDBJ databases">
        <title>Nodulacao em especies de Leguminosae Basais da Amazonia e Caracterizacao dos Rizobios e Bacterias Associadas aos Nodulos.</title>
        <authorList>
            <person name="Jambeiro I.C.A."/>
            <person name="Lopes I.S."/>
            <person name="Aguiar E.R.G.R."/>
            <person name="Santos A.F.J."/>
            <person name="Dos Santos J.M.F."/>
            <person name="Gross E."/>
        </authorList>
    </citation>
    <scope>NUCLEOTIDE SEQUENCE [LARGE SCALE GENOMIC DNA]</scope>
    <source>
        <strain evidence="1 2">BRUESC1165</strain>
    </source>
</reference>
<keyword evidence="2" id="KW-1185">Reference proteome</keyword>
<accession>A0ABV6YDT0</accession>
<dbReference type="Proteomes" id="UP001593940">
    <property type="component" value="Unassembled WGS sequence"/>
</dbReference>
<organism evidence="1 2">
    <name type="scientific">Microvirga arabica</name>
    <dbReference type="NCBI Taxonomy" id="1128671"/>
    <lineage>
        <taxon>Bacteria</taxon>
        <taxon>Pseudomonadati</taxon>
        <taxon>Pseudomonadota</taxon>
        <taxon>Alphaproteobacteria</taxon>
        <taxon>Hyphomicrobiales</taxon>
        <taxon>Methylobacteriaceae</taxon>
        <taxon>Microvirga</taxon>
    </lineage>
</organism>